<evidence type="ECO:0000313" key="2">
    <source>
        <dbReference type="RefSeq" id="XP_022236090.1"/>
    </source>
</evidence>
<sequence>MLIPHLFTCDLCNIHNKLHADVSSLACRFLHVMLGPKALDELCWLYSVRQPVVDKDTKCEKETAPELGNNVEEILYSTATLSSSGLAESTVVMPESVIPKLTTQNTSGSSPYDQSSILSHSLGDKNLSDIQEKIQPTQTFPESNKVSQQIGSEEVTILLKDQLQPEFDRVLYTEETSLYFILTLSVASRAVSFNAPMVRSKAFCISSMWRR</sequence>
<keyword evidence="1" id="KW-1185">Reference proteome</keyword>
<dbReference type="RefSeq" id="XP_022236090.1">
    <property type="nucleotide sequence ID" value="XM_022380382.1"/>
</dbReference>
<dbReference type="Proteomes" id="UP000694941">
    <property type="component" value="Unplaced"/>
</dbReference>
<reference evidence="2" key="1">
    <citation type="submission" date="2025-08" db="UniProtKB">
        <authorList>
            <consortium name="RefSeq"/>
        </authorList>
    </citation>
    <scope>IDENTIFICATION</scope>
    <source>
        <tissue evidence="2">Muscle</tissue>
    </source>
</reference>
<gene>
    <name evidence="2" type="primary">LOC111083719</name>
</gene>
<evidence type="ECO:0000313" key="1">
    <source>
        <dbReference type="Proteomes" id="UP000694941"/>
    </source>
</evidence>
<accession>A0ABM1RXI5</accession>
<organism evidence="1 2">
    <name type="scientific">Limulus polyphemus</name>
    <name type="common">Atlantic horseshoe crab</name>
    <dbReference type="NCBI Taxonomy" id="6850"/>
    <lineage>
        <taxon>Eukaryota</taxon>
        <taxon>Metazoa</taxon>
        <taxon>Ecdysozoa</taxon>
        <taxon>Arthropoda</taxon>
        <taxon>Chelicerata</taxon>
        <taxon>Merostomata</taxon>
        <taxon>Xiphosura</taxon>
        <taxon>Limulidae</taxon>
        <taxon>Limulus</taxon>
    </lineage>
</organism>
<protein>
    <submittedName>
        <fullName evidence="2">Uncharacterized protein LOC111083719</fullName>
    </submittedName>
</protein>
<dbReference type="GeneID" id="111083719"/>
<name>A0ABM1RXI5_LIMPO</name>
<proteinExistence type="predicted"/>